<keyword evidence="6" id="KW-0159">Chromosome partition</keyword>
<comment type="function">
    <text evidence="9">Required for association of the cohesin complex with chromatin during interphase. Plays a role in sister chromatid cohesion and normal progression through prometaphase.</text>
</comment>
<accession>A0A0B2V6P0</accession>
<evidence type="ECO:0000313" key="12">
    <source>
        <dbReference type="EMBL" id="KHN77198.1"/>
    </source>
</evidence>
<dbReference type="OrthoDB" id="5565328at2759"/>
<dbReference type="Proteomes" id="UP000031036">
    <property type="component" value="Unassembled WGS sequence"/>
</dbReference>
<reference evidence="12 13" key="1">
    <citation type="submission" date="2014-11" db="EMBL/GenBank/DDBJ databases">
        <title>Genetic blueprint of the zoonotic pathogen Toxocara canis.</title>
        <authorList>
            <person name="Zhu X.-Q."/>
            <person name="Korhonen P.K."/>
            <person name="Cai H."/>
            <person name="Young N.D."/>
            <person name="Nejsum P."/>
            <person name="von Samson-Himmelstjerna G."/>
            <person name="Boag P.R."/>
            <person name="Tan P."/>
            <person name="Li Q."/>
            <person name="Min J."/>
            <person name="Yang Y."/>
            <person name="Wang X."/>
            <person name="Fang X."/>
            <person name="Hall R.S."/>
            <person name="Hofmann A."/>
            <person name="Sternberg P.W."/>
            <person name="Jex A.R."/>
            <person name="Gasser R.B."/>
        </authorList>
    </citation>
    <scope>NUCLEOTIDE SEQUENCE [LARGE SCALE GENOMIC DNA]</scope>
    <source>
        <strain evidence="12">PN_DK_2014</strain>
    </source>
</reference>
<protein>
    <recommendedName>
        <fullName evidence="3">MAU2 chromatid cohesion factor homolog</fullName>
    </recommendedName>
    <alternativeName>
        <fullName evidence="10">Cohesin loading complex subunit SCC4 homolog</fullName>
    </alternativeName>
</protein>
<keyword evidence="11" id="KW-1133">Transmembrane helix</keyword>
<name>A0A0B2V6P0_TOXCA</name>
<keyword evidence="13" id="KW-1185">Reference proteome</keyword>
<evidence type="ECO:0000256" key="10">
    <source>
        <dbReference type="ARBA" id="ARBA00030523"/>
    </source>
</evidence>
<keyword evidence="11" id="KW-0472">Membrane</keyword>
<evidence type="ECO:0000313" key="13">
    <source>
        <dbReference type="Proteomes" id="UP000031036"/>
    </source>
</evidence>
<dbReference type="GO" id="GO:0007064">
    <property type="term" value="P:mitotic sister chromatid cohesion"/>
    <property type="evidence" value="ECO:0007669"/>
    <property type="project" value="InterPro"/>
</dbReference>
<dbReference type="OMA" id="MSREMNA"/>
<evidence type="ECO:0000256" key="8">
    <source>
        <dbReference type="ARBA" id="ARBA00023306"/>
    </source>
</evidence>
<gene>
    <name evidence="12" type="primary">mau2</name>
    <name evidence="12" type="ORF">Tcan_15474</name>
</gene>
<comment type="caution">
    <text evidence="12">The sequence shown here is derived from an EMBL/GenBank/DDBJ whole genome shotgun (WGS) entry which is preliminary data.</text>
</comment>
<keyword evidence="11" id="KW-0812">Transmembrane</keyword>
<dbReference type="Pfam" id="PF10345">
    <property type="entry name" value="Cohesin_load"/>
    <property type="match status" value="2"/>
</dbReference>
<keyword evidence="5" id="KW-0498">Mitosis</keyword>
<dbReference type="GO" id="GO:0051301">
    <property type="term" value="P:cell division"/>
    <property type="evidence" value="ECO:0007669"/>
    <property type="project" value="UniProtKB-KW"/>
</dbReference>
<sequence length="821" mass="92180">MRIGLMRALHGPATRAGKRYDRPAILVLIKGIHGPPTHVLGRGMHAPAVLVLGSGMHGPAVLVLMRGVHGPAILVLMVGMHAPAVLVLMIGMHAPAILVLGSGMHGPAVLVCERCAWAGSCFGRVMHVPAILVLMRGMDGPAILVLEQRMHGQAILVLRRRMYGPALLGVMTSTSVVRHTASGYTPPLDQAAFSLLALSEHFRTMEPPKYKMAIKCARACFKTPMSREMNAFAHLQLGKLYFYYTVNAELAKFSLEQAYHCLKELSTDFTEHRVEAACLIAEVYLQLRIYEPVKQLLRQESQHSRAFPILHARLLFLLAEIHRALNDCGNACEIMEAGVTIFQQLGDAPMECFFRLSNAMACFKTPMSREMNAFAHLQLGKLYFYYTVNAELAKFSLEQAIISMDLSREEELMKSIMKVSDVMMTIDKDHPCADYIKAYCFTVQICFFISVGMLKSTKSCLRQLQVLVQTMKSTYDEAPSEWPSFDWMGKETLTALTYVLTVIQSLQNCQIDRAHKYHTIALRHISEMRRLMAKRNWPVVRRGALDALTTFEIILLENIATAQLVLARPLEAINVLGFMVEKMRQSAHLFPHFEAQTHTLMGMYCWLVRLPDDAERQFLAALKTAKDTELWTVVNLSLAIVYLMTCRESEFYGLFERITPNKLQSSSPLLRASAHFVHALHSFLHSRLQEARSHLTDSVTIVRDEGVPRIQALATLLSSRLVGSEATDMLLAASSWAAKSADQSLFLWSNHLIYELQMRYGNVEQAQMFKTKIEQQQECFSRGVHEAINAQAHALVQVRLNAFGSGKSRRIELRIIAAVLP</sequence>
<evidence type="ECO:0000256" key="1">
    <source>
        <dbReference type="ARBA" id="ARBA00004642"/>
    </source>
</evidence>
<dbReference type="SUPFAM" id="SSF48452">
    <property type="entry name" value="TPR-like"/>
    <property type="match status" value="1"/>
</dbReference>
<feature type="transmembrane region" description="Helical" evidence="11">
    <location>
        <begin position="44"/>
        <end position="65"/>
    </location>
</feature>
<organism evidence="12 13">
    <name type="scientific">Toxocara canis</name>
    <name type="common">Canine roundworm</name>
    <dbReference type="NCBI Taxonomy" id="6265"/>
    <lineage>
        <taxon>Eukaryota</taxon>
        <taxon>Metazoa</taxon>
        <taxon>Ecdysozoa</taxon>
        <taxon>Nematoda</taxon>
        <taxon>Chromadorea</taxon>
        <taxon>Rhabditida</taxon>
        <taxon>Spirurina</taxon>
        <taxon>Ascaridomorpha</taxon>
        <taxon>Ascaridoidea</taxon>
        <taxon>Toxocaridae</taxon>
        <taxon>Toxocara</taxon>
    </lineage>
</organism>
<evidence type="ECO:0000256" key="6">
    <source>
        <dbReference type="ARBA" id="ARBA00022829"/>
    </source>
</evidence>
<evidence type="ECO:0000256" key="3">
    <source>
        <dbReference type="ARBA" id="ARBA00017198"/>
    </source>
</evidence>
<evidence type="ECO:0000256" key="9">
    <source>
        <dbReference type="ARBA" id="ARBA00025632"/>
    </source>
</evidence>
<evidence type="ECO:0000256" key="11">
    <source>
        <dbReference type="SAM" id="Phobius"/>
    </source>
</evidence>
<dbReference type="EMBL" id="JPKZ01002351">
    <property type="protein sequence ID" value="KHN77198.1"/>
    <property type="molecule type" value="Genomic_DNA"/>
</dbReference>
<dbReference type="PANTHER" id="PTHR21394">
    <property type="entry name" value="MAU2 CHROMATID COHESION FACTOR HOMOLOG"/>
    <property type="match status" value="1"/>
</dbReference>
<keyword evidence="7" id="KW-0539">Nucleus</keyword>
<dbReference type="GO" id="GO:0005654">
    <property type="term" value="C:nucleoplasm"/>
    <property type="evidence" value="ECO:0007669"/>
    <property type="project" value="UniProtKB-SubCell"/>
</dbReference>
<evidence type="ECO:0000256" key="5">
    <source>
        <dbReference type="ARBA" id="ARBA00022776"/>
    </source>
</evidence>
<comment type="similarity">
    <text evidence="2">Belongs to the SCC4/mau-2 family.</text>
</comment>
<dbReference type="AlphaFoldDB" id="A0A0B2V6P0"/>
<dbReference type="InterPro" id="IPR019440">
    <property type="entry name" value="MAU2"/>
</dbReference>
<evidence type="ECO:0000256" key="4">
    <source>
        <dbReference type="ARBA" id="ARBA00022618"/>
    </source>
</evidence>
<evidence type="ECO:0000256" key="7">
    <source>
        <dbReference type="ARBA" id="ARBA00023242"/>
    </source>
</evidence>
<keyword evidence="4" id="KW-0132">Cell division</keyword>
<feature type="transmembrane region" description="Helical" evidence="11">
    <location>
        <begin position="72"/>
        <end position="92"/>
    </location>
</feature>
<dbReference type="GO" id="GO:0007059">
    <property type="term" value="P:chromosome segregation"/>
    <property type="evidence" value="ECO:0007669"/>
    <property type="project" value="UniProtKB-KW"/>
</dbReference>
<dbReference type="STRING" id="6265.A0A0B2V6P0"/>
<evidence type="ECO:0000256" key="2">
    <source>
        <dbReference type="ARBA" id="ARBA00008585"/>
    </source>
</evidence>
<keyword evidence="8" id="KW-0131">Cell cycle</keyword>
<proteinExistence type="inferred from homology"/>
<comment type="subcellular location">
    <subcellularLocation>
        <location evidence="1">Nucleus</location>
        <location evidence="1">Nucleoplasm</location>
    </subcellularLocation>
</comment>
<dbReference type="InterPro" id="IPR011990">
    <property type="entry name" value="TPR-like_helical_dom_sf"/>
</dbReference>